<dbReference type="OMA" id="PCLYPSD"/>
<dbReference type="SMART" id="SM01292">
    <property type="entry name" value="N1221"/>
    <property type="match status" value="1"/>
</dbReference>
<dbReference type="Proteomes" id="UP000000591">
    <property type="component" value="Chromosome VII"/>
</dbReference>
<dbReference type="GO" id="GO:0007010">
    <property type="term" value="P:cytoskeleton organization"/>
    <property type="evidence" value="ECO:0000318"/>
    <property type="project" value="GO_Central"/>
</dbReference>
<feature type="domain" description="Far11/STRP C-terminal" evidence="3">
    <location>
        <begin position="530"/>
        <end position="892"/>
    </location>
</feature>
<feature type="compositionally biased region" description="Gly residues" evidence="1">
    <location>
        <begin position="37"/>
        <end position="47"/>
    </location>
</feature>
<evidence type="ECO:0000313" key="4">
    <source>
        <dbReference type="EMBL" id="AAS54829.1"/>
    </source>
</evidence>
<dbReference type="InParanoid" id="Q74Z67"/>
<dbReference type="FunCoup" id="Q74Z67">
    <property type="interactions" value="38"/>
</dbReference>
<keyword evidence="5" id="KW-1185">Reference proteome</keyword>
<protein>
    <submittedName>
        <fullName evidence="4">AGR339Cp</fullName>
    </submittedName>
</protein>
<dbReference type="PANTHER" id="PTHR13239:SF4">
    <property type="entry name" value="AT25231P"/>
    <property type="match status" value="1"/>
</dbReference>
<dbReference type="GeneID" id="4623308"/>
<dbReference type="AlphaFoldDB" id="Q74Z67"/>
<dbReference type="RefSeq" id="NP_987005.1">
    <property type="nucleotide sequence ID" value="NM_212067.1"/>
</dbReference>
<feature type="compositionally biased region" description="Low complexity" evidence="1">
    <location>
        <begin position="1"/>
        <end position="17"/>
    </location>
</feature>
<organism evidence="4 5">
    <name type="scientific">Eremothecium gossypii (strain ATCC 10895 / CBS 109.51 / FGSC 9923 / NRRL Y-1056)</name>
    <name type="common">Yeast</name>
    <name type="synonym">Ashbya gossypii</name>
    <dbReference type="NCBI Taxonomy" id="284811"/>
    <lineage>
        <taxon>Eukaryota</taxon>
        <taxon>Fungi</taxon>
        <taxon>Dikarya</taxon>
        <taxon>Ascomycota</taxon>
        <taxon>Saccharomycotina</taxon>
        <taxon>Saccharomycetes</taxon>
        <taxon>Saccharomycetales</taxon>
        <taxon>Saccharomycetaceae</taxon>
        <taxon>Eremothecium</taxon>
    </lineage>
</organism>
<accession>Q74Z67</accession>
<dbReference type="Pfam" id="PF07923">
    <property type="entry name" value="N1221"/>
    <property type="match status" value="1"/>
</dbReference>
<reference evidence="4 5" key="1">
    <citation type="journal article" date="2004" name="Science">
        <title>The Ashbya gossypii genome as a tool for mapping the ancient Saccharomyces cerevisiae genome.</title>
        <authorList>
            <person name="Dietrich F.S."/>
            <person name="Voegeli S."/>
            <person name="Brachat S."/>
            <person name="Lerch A."/>
            <person name="Gates K."/>
            <person name="Steiner S."/>
            <person name="Mohr C."/>
            <person name="Pohlmann R."/>
            <person name="Luedi P."/>
            <person name="Choi S."/>
            <person name="Wing R.A."/>
            <person name="Flavier A."/>
            <person name="Gaffney T.D."/>
            <person name="Philippsen P."/>
        </authorList>
    </citation>
    <scope>NUCLEOTIDE SEQUENCE [LARGE SCALE GENOMIC DNA]</scope>
    <source>
        <strain evidence="5">ATCC 10895 / CBS 109.51 / FGSC 9923 / NRRL Y-1056</strain>
    </source>
</reference>
<feature type="domain" description="Far11/STRP N-terminal" evidence="2">
    <location>
        <begin position="166"/>
        <end position="439"/>
    </location>
</feature>
<evidence type="ECO:0000256" key="1">
    <source>
        <dbReference type="SAM" id="MobiDB-lite"/>
    </source>
</evidence>
<proteinExistence type="predicted"/>
<feature type="region of interest" description="Disordered" evidence="1">
    <location>
        <begin position="1"/>
        <end position="47"/>
    </location>
</feature>
<dbReference type="HOGENOM" id="CLU_003184_1_0_1"/>
<dbReference type="PANTHER" id="PTHR13239">
    <property type="entry name" value="PROTEIN REQUIRED FOR HYPHAL ANASTOMOSIS HAM-2"/>
    <property type="match status" value="1"/>
</dbReference>
<dbReference type="STRING" id="284811.Q74Z67"/>
<evidence type="ECO:0000259" key="3">
    <source>
        <dbReference type="SMART" id="SM01293"/>
    </source>
</evidence>
<name>Q74Z67_EREGS</name>
<dbReference type="InterPro" id="IPR021819">
    <property type="entry name" value="Far11/STRP_C"/>
</dbReference>
<gene>
    <name evidence="4" type="ORF">AGOS_AGR339C</name>
</gene>
<dbReference type="KEGG" id="ago:AGOS_AGR339C"/>
<dbReference type="SMART" id="SM01293">
    <property type="entry name" value="DUF3402"/>
    <property type="match status" value="1"/>
</dbReference>
<dbReference type="Pfam" id="PF11882">
    <property type="entry name" value="DUF3402"/>
    <property type="match status" value="2"/>
</dbReference>
<dbReference type="InterPro" id="IPR012486">
    <property type="entry name" value="Far11/STRP_N"/>
</dbReference>
<dbReference type="GO" id="GO:0005829">
    <property type="term" value="C:cytosol"/>
    <property type="evidence" value="ECO:0000318"/>
    <property type="project" value="GO_Central"/>
</dbReference>
<dbReference type="eggNOG" id="KOG3680">
    <property type="taxonomic scope" value="Eukaryota"/>
</dbReference>
<evidence type="ECO:0000313" key="5">
    <source>
        <dbReference type="Proteomes" id="UP000000591"/>
    </source>
</evidence>
<evidence type="ECO:0000259" key="2">
    <source>
        <dbReference type="SMART" id="SM01292"/>
    </source>
</evidence>
<dbReference type="EMBL" id="AE016820">
    <property type="protein sequence ID" value="AAS54829.1"/>
    <property type="molecule type" value="Genomic_DNA"/>
</dbReference>
<dbReference type="OrthoDB" id="18234at2759"/>
<dbReference type="InterPro" id="IPR040185">
    <property type="entry name" value="Far11/STRP"/>
</dbReference>
<reference evidence="5" key="2">
    <citation type="journal article" date="2013" name="G3 (Bethesda)">
        <title>Genomes of Ashbya fungi isolated from insects reveal four mating-type loci, numerous translocations, lack of transposons, and distinct gene duplications.</title>
        <authorList>
            <person name="Dietrich F.S."/>
            <person name="Voegeli S."/>
            <person name="Kuo S."/>
            <person name="Philippsen P."/>
        </authorList>
    </citation>
    <scope>GENOME REANNOTATION</scope>
    <source>
        <strain evidence="5">ATCC 10895 / CBS 109.51 / FGSC 9923 / NRRL Y-1056</strain>
    </source>
</reference>
<sequence>MPEVGRPSSPLIRSLSPQDYVKKKQQNKKAGFKYGEEGGGYELEGGGSEATLLQDLDMLLHRKLQLNNLTFEGSPEAANNASAVEEDEEFTNVDEIDGPISPSACKAVELPGAAPVCLSPIGPKAMRSEPPEPEDANMPVDAEYKEQLDRRAEEISAGLTFHAMSKPTLDWSLRAFYGLGDELSEWFDLKDYLLLQQAESVFKKRFDPSLFAREAPYQTQCVAQLRHELASDSLAATTLQALCYIAFGTPSEATSVEAHLASIRCNCRLLALEMLSTILATFKRHAVLCRDEETNLAAYNALFLQSSTLLYVITCVCLDMRDSDEELVDKVVASVHEAELVEFITKYIERWRWHSRLCMRIRSMIMLLFKLLTLQFGDESHYRMTKAYINDLHGIKTYDSEPEKLTVSPLDYEAFRIDIKARFPVVEGLNSKIPKHFDNRNSLSQFLEIPRPKAHTALKMTLPEPQLHIATPAPSPPGSPVSPYTPKARKSFQTNLCYPSLYPSDDEGNTDDLDSRMQLLNEPDNDNIIPYNIQEAIDILSKNVEVKLSVKQMWHERSLFMMQERGWKEPEKPPVDPYDYYQVADSSPCIRTMRHVESYYRNCLPSLNSLVYVLLQTIESNLSNHEYFLKDFPKDMSAEVLTPQLEISRAKEILLRSSSGILFTLLRWFKLSHILKFEYLASLIYDSKFSDIFIPLFSKFTFNYTERIYKKTVAVNHSFLEECSKSNTSYQTSYGKLLVEDGGQEEQINIRMISSEVYMLEILSRVIGKKTYRLKELPLGIGTLFNKLYQIFNLDIYHPILRIVRELTPFKNKRWKSEHVELISGVYLYEKLSLADNWVTGKDISGEMHDAYGHEIALRAMLQFYNFTHYKQPMEQCGYTEKPNKSFFSKESEILTSNY</sequence>